<reference evidence="2 3" key="1">
    <citation type="submission" date="2024-05" db="EMBL/GenBank/DDBJ databases">
        <title>Long read based assembly of the Candida bracarensis genome reveals expanded adhesin content.</title>
        <authorList>
            <person name="Marcet-Houben M."/>
            <person name="Ksiezopolska E."/>
            <person name="Gabaldon T."/>
        </authorList>
    </citation>
    <scope>NUCLEOTIDE SEQUENCE [LARGE SCALE GENOMIC DNA]</scope>
    <source>
        <strain evidence="2 3">CBM6</strain>
    </source>
</reference>
<feature type="region of interest" description="Disordered" evidence="1">
    <location>
        <begin position="160"/>
        <end position="226"/>
    </location>
</feature>
<organism evidence="2 3">
    <name type="scientific">Nakaseomyces bracarensis</name>
    <dbReference type="NCBI Taxonomy" id="273131"/>
    <lineage>
        <taxon>Eukaryota</taxon>
        <taxon>Fungi</taxon>
        <taxon>Dikarya</taxon>
        <taxon>Ascomycota</taxon>
        <taxon>Saccharomycotina</taxon>
        <taxon>Saccharomycetes</taxon>
        <taxon>Saccharomycetales</taxon>
        <taxon>Saccharomycetaceae</taxon>
        <taxon>Nakaseomyces</taxon>
    </lineage>
</organism>
<comment type="caution">
    <text evidence="2">The sequence shown here is derived from an EMBL/GenBank/DDBJ whole genome shotgun (WGS) entry which is preliminary data.</text>
</comment>
<feature type="compositionally biased region" description="Basic residues" evidence="1">
    <location>
        <begin position="160"/>
        <end position="178"/>
    </location>
</feature>
<sequence length="226" mass="26851">MSLQVYRVSRKDLYNENAADIVDSESSIEVVHDDFEIVDVNDTNDKETTEPNEEVEQEFDFPLFSFGTVTEDSSDQPQLMKVSLNEEHEEIIQERPKDYYFQRINELERQNIKLCAVTYEDVLKDSLRGPNEGWKKFRGKVIDLNEYNRLIDRDNEIKLKHKKRRPGKKQRLARKMGSKRVDERKAKEVELKKMRKKMFHKRGGKKNKKKADNSDLQPIKPKFRTE</sequence>
<keyword evidence="3" id="KW-1185">Reference proteome</keyword>
<dbReference type="Pfam" id="PF09428">
    <property type="entry name" value="DUF2011"/>
    <property type="match status" value="1"/>
</dbReference>
<accession>A0ABR4NRD2</accession>
<name>A0ABR4NRD2_9SACH</name>
<evidence type="ECO:0000256" key="1">
    <source>
        <dbReference type="SAM" id="MobiDB-lite"/>
    </source>
</evidence>
<feature type="compositionally biased region" description="Basic and acidic residues" evidence="1">
    <location>
        <begin position="179"/>
        <end position="192"/>
    </location>
</feature>
<protein>
    <submittedName>
        <fullName evidence="2">Uncharacterized protein</fullName>
    </submittedName>
</protein>
<gene>
    <name evidence="2" type="ORF">RNJ44_01248</name>
</gene>
<feature type="compositionally biased region" description="Basic residues" evidence="1">
    <location>
        <begin position="193"/>
        <end position="209"/>
    </location>
</feature>
<dbReference type="EMBL" id="JBEVYD010000009">
    <property type="protein sequence ID" value="KAL3230799.1"/>
    <property type="molecule type" value="Genomic_DNA"/>
</dbReference>
<proteinExistence type="predicted"/>
<dbReference type="InterPro" id="IPR018555">
    <property type="entry name" value="C630.06c-like"/>
</dbReference>
<dbReference type="Proteomes" id="UP001623330">
    <property type="component" value="Unassembled WGS sequence"/>
</dbReference>
<evidence type="ECO:0000313" key="3">
    <source>
        <dbReference type="Proteomes" id="UP001623330"/>
    </source>
</evidence>
<evidence type="ECO:0000313" key="2">
    <source>
        <dbReference type="EMBL" id="KAL3230799.1"/>
    </source>
</evidence>